<feature type="non-terminal residue" evidence="2">
    <location>
        <position position="1"/>
    </location>
</feature>
<keyword evidence="3" id="KW-1185">Reference proteome</keyword>
<dbReference type="Proteomes" id="UP001177023">
    <property type="component" value="Unassembled WGS sequence"/>
</dbReference>
<protein>
    <submittedName>
        <fullName evidence="2">Uncharacterized protein</fullName>
    </submittedName>
</protein>
<gene>
    <name evidence="2" type="ORF">MSPICULIGERA_LOCUS19204</name>
</gene>
<dbReference type="EMBL" id="CATQJA010002662">
    <property type="protein sequence ID" value="CAJ0581035.1"/>
    <property type="molecule type" value="Genomic_DNA"/>
</dbReference>
<feature type="compositionally biased region" description="Polar residues" evidence="1">
    <location>
        <begin position="14"/>
        <end position="29"/>
    </location>
</feature>
<evidence type="ECO:0000313" key="2">
    <source>
        <dbReference type="EMBL" id="CAJ0581035.1"/>
    </source>
</evidence>
<proteinExistence type="predicted"/>
<comment type="caution">
    <text evidence="2">The sequence shown here is derived from an EMBL/GenBank/DDBJ whole genome shotgun (WGS) entry which is preliminary data.</text>
</comment>
<sequence length="226" mass="25620">MRKLKANLAYLMTSEDSSLDAQPSASGNPSDGDEARKLRDNANAVIFGSWDGNNSPDAMLDEMLRRTEDELTKNRPPPKAPLASYQELKEEEKYMKAFQQTLIFTTEKAMTHYRNGIKKELATHPPAVFLPIRPKSPTQVQDEETRLKGYLHMMCEQLGEQKKSLEFLKTSAAGSFLERWILKGILQDGYDEDGEEVIPRIDLEKLVEKAFAKYCGQVSDAEKTKE</sequence>
<evidence type="ECO:0000256" key="1">
    <source>
        <dbReference type="SAM" id="MobiDB-lite"/>
    </source>
</evidence>
<organism evidence="2 3">
    <name type="scientific">Mesorhabditis spiculigera</name>
    <dbReference type="NCBI Taxonomy" id="96644"/>
    <lineage>
        <taxon>Eukaryota</taxon>
        <taxon>Metazoa</taxon>
        <taxon>Ecdysozoa</taxon>
        <taxon>Nematoda</taxon>
        <taxon>Chromadorea</taxon>
        <taxon>Rhabditida</taxon>
        <taxon>Rhabditina</taxon>
        <taxon>Rhabditomorpha</taxon>
        <taxon>Rhabditoidea</taxon>
        <taxon>Rhabditidae</taxon>
        <taxon>Mesorhabditinae</taxon>
        <taxon>Mesorhabditis</taxon>
    </lineage>
</organism>
<accession>A0AA36D6N3</accession>
<feature type="region of interest" description="Disordered" evidence="1">
    <location>
        <begin position="14"/>
        <end position="39"/>
    </location>
</feature>
<evidence type="ECO:0000313" key="3">
    <source>
        <dbReference type="Proteomes" id="UP001177023"/>
    </source>
</evidence>
<name>A0AA36D6N3_9BILA</name>
<reference evidence="2" key="1">
    <citation type="submission" date="2023-06" db="EMBL/GenBank/DDBJ databases">
        <authorList>
            <person name="Delattre M."/>
        </authorList>
    </citation>
    <scope>NUCLEOTIDE SEQUENCE</scope>
    <source>
        <strain evidence="2">AF72</strain>
    </source>
</reference>
<dbReference type="AlphaFoldDB" id="A0AA36D6N3"/>